<dbReference type="Gene3D" id="3.40.50.2000">
    <property type="entry name" value="Glycogen Phosphorylase B"/>
    <property type="match status" value="2"/>
</dbReference>
<proteinExistence type="predicted"/>
<dbReference type="OrthoDB" id="9771846at2"/>
<protein>
    <recommendedName>
        <fullName evidence="7">Glycosyl transferase family 1 domain-containing protein</fullName>
    </recommendedName>
</protein>
<dbReference type="RefSeq" id="WP_099104760.1">
    <property type="nucleotide sequence ID" value="NZ_JAATJF010000001.1"/>
</dbReference>
<organism evidence="5 6">
    <name type="scientific">Neolewinella marina</name>
    <dbReference type="NCBI Taxonomy" id="438751"/>
    <lineage>
        <taxon>Bacteria</taxon>
        <taxon>Pseudomonadati</taxon>
        <taxon>Bacteroidota</taxon>
        <taxon>Saprospiria</taxon>
        <taxon>Saprospirales</taxon>
        <taxon>Lewinellaceae</taxon>
        <taxon>Neolewinella</taxon>
    </lineage>
</organism>
<comment type="caution">
    <text evidence="5">The sequence shown here is derived from an EMBL/GenBank/DDBJ whole genome shotgun (WGS) entry which is preliminary data.</text>
</comment>
<keyword evidence="2" id="KW-0808">Transferase</keyword>
<keyword evidence="6" id="KW-1185">Reference proteome</keyword>
<evidence type="ECO:0000256" key="1">
    <source>
        <dbReference type="ARBA" id="ARBA00022676"/>
    </source>
</evidence>
<sequence>MKIVCFGPGPKFKGGISNYNTSLAKALDRRGDCDVHIVSWTQQYPAIIPREFVDKTSKVDLLDGTDIKVHYLTNYNNPLSWEETYRKIRDLQPDKVIFQWAIAIQGLPMGYIARRLRQHREIEVIFDLHFVIQKESSSLDRRFTRYGIAPANTFIAHAYKTVDELRELFPDRKLSVTEDGARTQVQKTTPVIKLYHPIYELFQPRADFDVAAFRRDHGLREHVFLFFGFIRKYKGLHNVIRAFAELAGRRDDVSLIVCGESFWDTLKTDKLSTKLKNATFGLAKKLFLKKADDERDYRPLDLIDDLQLRDRVLVKNEFVANEEVHKYFQASDAVVLFYSYATPSGVESISYNFQLPAVATRVGHFPETIEDGYNGYLAEPDDIEDMARQLERMIESPIPRANVKETTREMSWNNYATAIVEGGL</sequence>
<dbReference type="EMBL" id="PDLO01000001">
    <property type="protein sequence ID" value="PHK99781.1"/>
    <property type="molecule type" value="Genomic_DNA"/>
</dbReference>
<evidence type="ECO:0008006" key="7">
    <source>
        <dbReference type="Google" id="ProtNLM"/>
    </source>
</evidence>
<dbReference type="PANTHER" id="PTHR12526:SF510">
    <property type="entry name" value="D-INOSITOL 3-PHOSPHATE GLYCOSYLTRANSFERASE"/>
    <property type="match status" value="1"/>
</dbReference>
<dbReference type="PANTHER" id="PTHR12526">
    <property type="entry name" value="GLYCOSYLTRANSFERASE"/>
    <property type="match status" value="1"/>
</dbReference>
<reference evidence="5 6" key="1">
    <citation type="submission" date="2017-10" db="EMBL/GenBank/DDBJ databases">
        <title>The draft genome sequence of Lewinella marina KCTC 32374.</title>
        <authorList>
            <person name="Wang K."/>
        </authorList>
    </citation>
    <scope>NUCLEOTIDE SEQUENCE [LARGE SCALE GENOMIC DNA]</scope>
    <source>
        <strain evidence="5 6">MKG-38</strain>
    </source>
</reference>
<evidence type="ECO:0000313" key="5">
    <source>
        <dbReference type="EMBL" id="PHK99781.1"/>
    </source>
</evidence>
<gene>
    <name evidence="5" type="ORF">CGL56_01665</name>
</gene>
<dbReference type="Proteomes" id="UP000226437">
    <property type="component" value="Unassembled WGS sequence"/>
</dbReference>
<dbReference type="SUPFAM" id="SSF53756">
    <property type="entry name" value="UDP-Glycosyltransferase/glycogen phosphorylase"/>
    <property type="match status" value="1"/>
</dbReference>
<dbReference type="InterPro" id="IPR028098">
    <property type="entry name" value="Glyco_trans_4-like_N"/>
</dbReference>
<evidence type="ECO:0000256" key="2">
    <source>
        <dbReference type="ARBA" id="ARBA00022679"/>
    </source>
</evidence>
<feature type="domain" description="Glycosyltransferase subfamily 4-like N-terminal" evidence="4">
    <location>
        <begin position="14"/>
        <end position="176"/>
    </location>
</feature>
<evidence type="ECO:0000313" key="6">
    <source>
        <dbReference type="Proteomes" id="UP000226437"/>
    </source>
</evidence>
<accession>A0A2G0CIH5</accession>
<evidence type="ECO:0000259" key="4">
    <source>
        <dbReference type="Pfam" id="PF13439"/>
    </source>
</evidence>
<feature type="domain" description="Glycosyl transferase family 1" evidence="3">
    <location>
        <begin position="219"/>
        <end position="409"/>
    </location>
</feature>
<dbReference type="AlphaFoldDB" id="A0A2G0CIH5"/>
<dbReference type="GO" id="GO:0016757">
    <property type="term" value="F:glycosyltransferase activity"/>
    <property type="evidence" value="ECO:0007669"/>
    <property type="project" value="UniProtKB-KW"/>
</dbReference>
<dbReference type="Pfam" id="PF00534">
    <property type="entry name" value="Glycos_transf_1"/>
    <property type="match status" value="1"/>
</dbReference>
<dbReference type="InterPro" id="IPR001296">
    <property type="entry name" value="Glyco_trans_1"/>
</dbReference>
<evidence type="ECO:0000259" key="3">
    <source>
        <dbReference type="Pfam" id="PF00534"/>
    </source>
</evidence>
<dbReference type="Pfam" id="PF13439">
    <property type="entry name" value="Glyco_transf_4"/>
    <property type="match status" value="1"/>
</dbReference>
<keyword evidence="1" id="KW-0328">Glycosyltransferase</keyword>
<name>A0A2G0CIH5_9BACT</name>